<dbReference type="PANTHER" id="PTHR43036:SF2">
    <property type="entry name" value="OS04G0481300 PROTEIN"/>
    <property type="match status" value="1"/>
</dbReference>
<dbReference type="Proteomes" id="UP000041254">
    <property type="component" value="Unassembled WGS sequence"/>
</dbReference>
<dbReference type="AlphaFoldDB" id="A0A0G4EB06"/>
<dbReference type="Gene3D" id="3.40.50.150">
    <property type="entry name" value="Vaccinia Virus protein VP39"/>
    <property type="match status" value="1"/>
</dbReference>
<dbReference type="SUPFAM" id="SSF53335">
    <property type="entry name" value="S-adenosyl-L-methionine-dependent methyltransferases"/>
    <property type="match status" value="1"/>
</dbReference>
<proteinExistence type="predicted"/>
<feature type="domain" description="Methyltransferase type 11" evidence="2">
    <location>
        <begin position="146"/>
        <end position="248"/>
    </location>
</feature>
<dbReference type="PANTHER" id="PTHR43036">
    <property type="entry name" value="OSJNBB0011N17.9 PROTEIN"/>
    <property type="match status" value="1"/>
</dbReference>
<organism evidence="3 4">
    <name type="scientific">Vitrella brassicaformis (strain CCMP3155)</name>
    <dbReference type="NCBI Taxonomy" id="1169540"/>
    <lineage>
        <taxon>Eukaryota</taxon>
        <taxon>Sar</taxon>
        <taxon>Alveolata</taxon>
        <taxon>Colpodellida</taxon>
        <taxon>Vitrellaceae</taxon>
        <taxon>Vitrella</taxon>
    </lineage>
</organism>
<name>A0A0G4EB06_VITBC</name>
<dbReference type="VEuPathDB" id="CryptoDB:Vbra_6944"/>
<keyword evidence="1" id="KW-0732">Signal</keyword>
<reference evidence="3 4" key="1">
    <citation type="submission" date="2014-11" db="EMBL/GenBank/DDBJ databases">
        <authorList>
            <person name="Zhu J."/>
            <person name="Qi W."/>
            <person name="Song R."/>
        </authorList>
    </citation>
    <scope>NUCLEOTIDE SEQUENCE [LARGE SCALE GENOMIC DNA]</scope>
</reference>
<protein>
    <recommendedName>
        <fullName evidence="2">Methyltransferase type 11 domain-containing protein</fullName>
    </recommendedName>
</protein>
<dbReference type="InParanoid" id="A0A0G4EB06"/>
<evidence type="ECO:0000313" key="3">
    <source>
        <dbReference type="EMBL" id="CEL93109.1"/>
    </source>
</evidence>
<evidence type="ECO:0000313" key="4">
    <source>
        <dbReference type="Proteomes" id="UP000041254"/>
    </source>
</evidence>
<dbReference type="OMA" id="IKMDQFA"/>
<feature type="signal peptide" evidence="1">
    <location>
        <begin position="1"/>
        <end position="18"/>
    </location>
</feature>
<accession>A0A0G4EB06</accession>
<dbReference type="CDD" id="cd02440">
    <property type="entry name" value="AdoMet_MTases"/>
    <property type="match status" value="1"/>
</dbReference>
<dbReference type="GO" id="GO:0008757">
    <property type="term" value="F:S-adenosylmethionine-dependent methyltransferase activity"/>
    <property type="evidence" value="ECO:0007669"/>
    <property type="project" value="InterPro"/>
</dbReference>
<dbReference type="InterPro" id="IPR029063">
    <property type="entry name" value="SAM-dependent_MTases_sf"/>
</dbReference>
<dbReference type="OrthoDB" id="2013972at2759"/>
<gene>
    <name evidence="3" type="ORF">Vbra_6944</name>
</gene>
<dbReference type="Pfam" id="PF08241">
    <property type="entry name" value="Methyltransf_11"/>
    <property type="match status" value="1"/>
</dbReference>
<keyword evidence="4" id="KW-1185">Reference proteome</keyword>
<sequence length="569" mass="64631">MVPSAAITVLFLTHVSRAFRPSPLTPRSPALSAPRSPTSRGLRRLKATALRAFDIRQSLNNFSGKGNFPDVPPENQTEPGLKVEPYMWKWPPAWPFRKDQFKRTDNTSDIEFFSTADIRPFFDEPARIALTNHYARCFPSGAISVLDIGAGSYSYLPGDRQYARVVGIGINQDELDANPALTESFVVDLNSEEGWIDHKRRIAIGERGLQRESFDVVLISNAMEFFTKPRRVLREAWRVLKPGGLCVVAFTGGNANKEAVNKKMEWWKQMNDAQHMYITGSFFRFSASDGWADLKGFDVTPQGEAESMMNMFSGSPDRFVYAVQATKRLPPHHTEDPYEAMMGQLWTARELEDAERQLVVARLTRDFNRADTESEQESFVDAVKGVPSIYRVLKEMNPVTFPPPLRAKLASLLAPQWKNTEAQQSALRQGLGLEPPSKDFWLKLGQLSDDVSAEDRLIWLADIVPQFTGEPTHDAYVKQMIDVVPLAIDLVKERCQEWSDADVQLVAVDLAITDYMTEPPRGRARFYPWLKNFSRGELDDILRKRRDYKMLTPEEDEMEREAEREATAA</sequence>
<evidence type="ECO:0000256" key="1">
    <source>
        <dbReference type="SAM" id="SignalP"/>
    </source>
</evidence>
<dbReference type="InterPro" id="IPR013216">
    <property type="entry name" value="Methyltransf_11"/>
</dbReference>
<dbReference type="EMBL" id="CDMY01000138">
    <property type="protein sequence ID" value="CEL93109.1"/>
    <property type="molecule type" value="Genomic_DNA"/>
</dbReference>
<feature type="chain" id="PRO_5005186915" description="Methyltransferase type 11 domain-containing protein" evidence="1">
    <location>
        <begin position="19"/>
        <end position="569"/>
    </location>
</feature>
<evidence type="ECO:0000259" key="2">
    <source>
        <dbReference type="Pfam" id="PF08241"/>
    </source>
</evidence>